<gene>
    <name evidence="1" type="ORF">J2Z66_000735</name>
</gene>
<name>A0ABS4IPQ3_9BACL</name>
<comment type="caution">
    <text evidence="1">The sequence shown here is derived from an EMBL/GenBank/DDBJ whole genome shotgun (WGS) entry which is preliminary data.</text>
</comment>
<proteinExistence type="predicted"/>
<reference evidence="1 2" key="1">
    <citation type="submission" date="2021-03" db="EMBL/GenBank/DDBJ databases">
        <title>Genomic Encyclopedia of Type Strains, Phase IV (KMG-IV): sequencing the most valuable type-strain genomes for metagenomic binning, comparative biology and taxonomic classification.</title>
        <authorList>
            <person name="Goeker M."/>
        </authorList>
    </citation>
    <scope>NUCLEOTIDE SEQUENCE [LARGE SCALE GENOMIC DNA]</scope>
    <source>
        <strain evidence="1 2">DSM 26048</strain>
    </source>
</reference>
<dbReference type="SUPFAM" id="SSF50998">
    <property type="entry name" value="Quinoprotein alcohol dehydrogenase-like"/>
    <property type="match status" value="1"/>
</dbReference>
<protein>
    <submittedName>
        <fullName evidence="1">Ubiquitin-like protein YukD</fullName>
    </submittedName>
</protein>
<dbReference type="RefSeq" id="WP_209969975.1">
    <property type="nucleotide sequence ID" value="NZ_JAGGLB010000002.1"/>
</dbReference>
<keyword evidence="2" id="KW-1185">Reference proteome</keyword>
<sequence length="765" mass="85348">MKHNLLAPMAEEHTRFVPLPNEKGHNSVWDFIRSPDGRFYLSICGEDEKPLSALLYEYDPKTGDTRLIFDLEKSWIVTPTQMPPSKIHTSIDFLPDGKLIMTTHNTAPAPGHKRWSYEQHYEHTWEGYPGSILIIVDPDTNDVNVRGIPVPRESIYGGMLGNDPNYYYFLGYMKGHFYRLDLTTNELKDYGKVSEYSSCRLIKDDKGILYGGSYTGSLWRLDPAKDEIEDLKIYFESPHGTKYRRQFIYGLKSSRGTLFLTNNVDGEMIELNPETLEVTRHGFIHLRPEQPRNPIVGYAIGGLAADENFVLYYGLETYHGKDIMRLVRWDILNGGEPENLGLIAPGGKQSHYVCEMLFDDDGLLHIVDVCGEYSPYILVADVKKLQPPAPEENNGVAEQEMPLSHLPVLESALSIEQSMHMNENKHYFMHIEAERIRTLALHRHIDWKNSAVNYMRVSEGKVRCITGSDAVYLIIAEEDSEGLETLVVLHEHGKPLSSISLTHHETAILTSDNVLLVANLIDTTIQAAIKLQNIQAERIVCKLDDKTLLISDTDDRLSKLRIAEGGSLSLLPDICLASANAHVIALDHGRLLLSGSGDQLLVYHIATQETDVLSITAPSVRGRAFQAAVTGGIVMNDGSIAIGTKDGLFAHITPDLVKIKSYGRLYSTGGLRDFVSFKGNAIVGVYGDAMDAGHVFYFSEEKGFVDLGRPRVIKDNSQLVNIDSEWASILHISCLAYCAESDLLCAASAEGYDTVIRYKNAVTPS</sequence>
<dbReference type="EMBL" id="JAGGLB010000002">
    <property type="protein sequence ID" value="MBP1989140.1"/>
    <property type="molecule type" value="Genomic_DNA"/>
</dbReference>
<dbReference type="InterPro" id="IPR011047">
    <property type="entry name" value="Quinoprotein_ADH-like_sf"/>
</dbReference>
<dbReference type="Proteomes" id="UP001519287">
    <property type="component" value="Unassembled WGS sequence"/>
</dbReference>
<accession>A0ABS4IPQ3</accession>
<evidence type="ECO:0000313" key="1">
    <source>
        <dbReference type="EMBL" id="MBP1989140.1"/>
    </source>
</evidence>
<dbReference type="SUPFAM" id="SSF82171">
    <property type="entry name" value="DPP6 N-terminal domain-like"/>
    <property type="match status" value="1"/>
</dbReference>
<organism evidence="1 2">
    <name type="scientific">Paenibacillus eucommiae</name>
    <dbReference type="NCBI Taxonomy" id="1355755"/>
    <lineage>
        <taxon>Bacteria</taxon>
        <taxon>Bacillati</taxon>
        <taxon>Bacillota</taxon>
        <taxon>Bacilli</taxon>
        <taxon>Bacillales</taxon>
        <taxon>Paenibacillaceae</taxon>
        <taxon>Paenibacillus</taxon>
    </lineage>
</organism>
<evidence type="ECO:0000313" key="2">
    <source>
        <dbReference type="Proteomes" id="UP001519287"/>
    </source>
</evidence>